<feature type="transmembrane region" description="Helical" evidence="1">
    <location>
        <begin position="47"/>
        <end position="65"/>
    </location>
</feature>
<comment type="caution">
    <text evidence="2">The sequence shown here is derived from an EMBL/GenBank/DDBJ whole genome shotgun (WGS) entry which is preliminary data.</text>
</comment>
<evidence type="ECO:0000313" key="2">
    <source>
        <dbReference type="EMBL" id="KAA1086265.1"/>
    </source>
</evidence>
<accession>A0A5B0NAG1</accession>
<evidence type="ECO:0000313" key="3">
    <source>
        <dbReference type="Proteomes" id="UP000325313"/>
    </source>
</evidence>
<name>A0A5B0NAG1_PUCGR</name>
<evidence type="ECO:0000256" key="1">
    <source>
        <dbReference type="SAM" id="Phobius"/>
    </source>
</evidence>
<reference evidence="2 3" key="1">
    <citation type="submission" date="2019-05" db="EMBL/GenBank/DDBJ databases">
        <title>Emergence of the Ug99 lineage of the wheat stem rust pathogen through somatic hybridization.</title>
        <authorList>
            <person name="Li F."/>
            <person name="Upadhyaya N.M."/>
            <person name="Sperschneider J."/>
            <person name="Matny O."/>
            <person name="Nguyen-Phuc H."/>
            <person name="Mago R."/>
            <person name="Raley C."/>
            <person name="Miller M.E."/>
            <person name="Silverstein K.A.T."/>
            <person name="Henningsen E."/>
            <person name="Hirsch C.D."/>
            <person name="Visser B."/>
            <person name="Pretorius Z.A."/>
            <person name="Steffenson B.J."/>
            <person name="Schwessinger B."/>
            <person name="Dodds P.N."/>
            <person name="Figueroa M."/>
        </authorList>
    </citation>
    <scope>NUCLEOTIDE SEQUENCE [LARGE SCALE GENOMIC DNA]</scope>
    <source>
        <strain evidence="2 3">Ug99</strain>
    </source>
</reference>
<keyword evidence="1" id="KW-0812">Transmembrane</keyword>
<dbReference type="EMBL" id="VDEP01000412">
    <property type="protein sequence ID" value="KAA1086265.1"/>
    <property type="molecule type" value="Genomic_DNA"/>
</dbReference>
<protein>
    <submittedName>
        <fullName evidence="2">Uncharacterized protein</fullName>
    </submittedName>
</protein>
<gene>
    <name evidence="2" type="ORF">PGTUg99_015993</name>
</gene>
<proteinExistence type="predicted"/>
<dbReference type="Proteomes" id="UP000325313">
    <property type="component" value="Unassembled WGS sequence"/>
</dbReference>
<dbReference type="AlphaFoldDB" id="A0A5B0NAG1"/>
<organism evidence="2 3">
    <name type="scientific">Puccinia graminis f. sp. tritici</name>
    <dbReference type="NCBI Taxonomy" id="56615"/>
    <lineage>
        <taxon>Eukaryota</taxon>
        <taxon>Fungi</taxon>
        <taxon>Dikarya</taxon>
        <taxon>Basidiomycota</taxon>
        <taxon>Pucciniomycotina</taxon>
        <taxon>Pucciniomycetes</taxon>
        <taxon>Pucciniales</taxon>
        <taxon>Pucciniaceae</taxon>
        <taxon>Puccinia</taxon>
    </lineage>
</organism>
<keyword evidence="1" id="KW-1133">Transmembrane helix</keyword>
<keyword evidence="1" id="KW-0472">Membrane</keyword>
<sequence>MQVYKKGGGFKCFTTANIGSKPSEKAFRATMEDAIVGSMRARGSSMLAGPTMVALPLPFVVLIISRGLEEIYFGAENIFICTLKI</sequence>